<feature type="transmembrane region" description="Helical" evidence="9">
    <location>
        <begin position="12"/>
        <end position="31"/>
    </location>
</feature>
<feature type="transmembrane region" description="Helical" evidence="9">
    <location>
        <begin position="178"/>
        <end position="202"/>
    </location>
</feature>
<sequence>MPEGHLLVDNLLSVWWILLAAALAPVCALVVRRRVPDVVWLLAFGVLIGPHALGLAAPTEAVEFLRELGMGFLFLLAGFEVSPADMRGRQGRHAALTWVICAVLGTAAGLLLTQGEVQVAIVLGIASTSTALGTLLPILKDSGLMSRPLGAAAMVHGAYGELLPILAMSLLLSSHGTWQAALVLLLFMAAAVITVVTPARILRRIPLLGRAVAAASNTTMQTTLRLTVFILITLMLLTAVLDLDVALGAFAAGLLLNVAFRAVAPDHGQEIAHKVEIVGFSFLIPVFFVTSGMGIDLGAVLSEWPMLLGFVCVIAVVRGLVVCARERFTPTGSGLTDPREQIALGLYSATGLPLIVAVTQIAASSGLISATTASVMVTGGALTVLVFPFVAGLLVKEKRPEAEAGSGTVPAD</sequence>
<keyword evidence="7" id="KW-0406">Ion transport</keyword>
<evidence type="ECO:0000259" key="10">
    <source>
        <dbReference type="Pfam" id="PF00999"/>
    </source>
</evidence>
<dbReference type="Pfam" id="PF00999">
    <property type="entry name" value="Na_H_Exchanger"/>
    <property type="match status" value="1"/>
</dbReference>
<evidence type="ECO:0000256" key="3">
    <source>
        <dbReference type="ARBA" id="ARBA00022448"/>
    </source>
</evidence>
<evidence type="ECO:0000256" key="6">
    <source>
        <dbReference type="ARBA" id="ARBA00022989"/>
    </source>
</evidence>
<dbReference type="InterPro" id="IPR038770">
    <property type="entry name" value="Na+/solute_symporter_sf"/>
</dbReference>
<feature type="transmembrane region" description="Helical" evidence="9">
    <location>
        <begin position="94"/>
        <end position="113"/>
    </location>
</feature>
<evidence type="ECO:0000256" key="4">
    <source>
        <dbReference type="ARBA" id="ARBA00022449"/>
    </source>
</evidence>
<keyword evidence="5 9" id="KW-0812">Transmembrane</keyword>
<reference evidence="11 12" key="1">
    <citation type="journal article" date="2019" name="Int. J. Syst. Evol. Microbiol.">
        <title>The Global Catalogue of Microorganisms (GCM) 10K type strain sequencing project: providing services to taxonomists for standard genome sequencing and annotation.</title>
        <authorList>
            <consortium name="The Broad Institute Genomics Platform"/>
            <consortium name="The Broad Institute Genome Sequencing Center for Infectious Disease"/>
            <person name="Wu L."/>
            <person name="Ma J."/>
        </authorList>
    </citation>
    <scope>NUCLEOTIDE SEQUENCE [LARGE SCALE GENOMIC DNA]</scope>
    <source>
        <strain evidence="11 12">JCM 15900</strain>
    </source>
</reference>
<evidence type="ECO:0000313" key="11">
    <source>
        <dbReference type="EMBL" id="GAA2097284.1"/>
    </source>
</evidence>
<feature type="transmembrane region" description="Helical" evidence="9">
    <location>
        <begin position="223"/>
        <end position="241"/>
    </location>
</feature>
<feature type="transmembrane region" description="Helical" evidence="9">
    <location>
        <begin position="119"/>
        <end position="139"/>
    </location>
</feature>
<feature type="transmembrane region" description="Helical" evidence="9">
    <location>
        <begin position="307"/>
        <end position="324"/>
    </location>
</feature>
<comment type="caution">
    <text evidence="11">The sequence shown here is derived from an EMBL/GenBank/DDBJ whole genome shotgun (WGS) entry which is preliminary data.</text>
</comment>
<dbReference type="RefSeq" id="WP_344336927.1">
    <property type="nucleotide sequence ID" value="NZ_BAAAPZ010000006.1"/>
</dbReference>
<feature type="transmembrane region" description="Helical" evidence="9">
    <location>
        <begin position="344"/>
        <end position="363"/>
    </location>
</feature>
<feature type="transmembrane region" description="Helical" evidence="9">
    <location>
        <begin position="38"/>
        <end position="58"/>
    </location>
</feature>
<organism evidence="11 12">
    <name type="scientific">Brevibacterium salitolerans</name>
    <dbReference type="NCBI Taxonomy" id="1403566"/>
    <lineage>
        <taxon>Bacteria</taxon>
        <taxon>Bacillati</taxon>
        <taxon>Actinomycetota</taxon>
        <taxon>Actinomycetes</taxon>
        <taxon>Micrococcales</taxon>
        <taxon>Brevibacteriaceae</taxon>
        <taxon>Brevibacterium</taxon>
    </lineage>
</organism>
<comment type="similarity">
    <text evidence="2">Belongs to the monovalent cation:proton antiporter 2 (CPA2) transporter (TC 2.A.37) family.</text>
</comment>
<dbReference type="PANTHER" id="PTHR43562">
    <property type="entry name" value="NAPA-TYPE SODIUM/HYDROGEN ANTIPORTER"/>
    <property type="match status" value="1"/>
</dbReference>
<comment type="subcellular location">
    <subcellularLocation>
        <location evidence="1">Membrane</location>
        <topology evidence="1">Multi-pass membrane protein</topology>
    </subcellularLocation>
</comment>
<dbReference type="EMBL" id="BAAAPZ010000006">
    <property type="protein sequence ID" value="GAA2097284.1"/>
    <property type="molecule type" value="Genomic_DNA"/>
</dbReference>
<keyword evidence="6 9" id="KW-1133">Transmembrane helix</keyword>
<evidence type="ECO:0000313" key="12">
    <source>
        <dbReference type="Proteomes" id="UP001500984"/>
    </source>
</evidence>
<proteinExistence type="inferred from homology"/>
<name>A0ABN2WQV0_9MICO</name>
<evidence type="ECO:0000256" key="7">
    <source>
        <dbReference type="ARBA" id="ARBA00023065"/>
    </source>
</evidence>
<evidence type="ECO:0000256" key="1">
    <source>
        <dbReference type="ARBA" id="ARBA00004141"/>
    </source>
</evidence>
<feature type="transmembrane region" description="Helical" evidence="9">
    <location>
        <begin position="151"/>
        <end position="172"/>
    </location>
</feature>
<keyword evidence="4" id="KW-0050">Antiport</keyword>
<evidence type="ECO:0000256" key="9">
    <source>
        <dbReference type="SAM" id="Phobius"/>
    </source>
</evidence>
<feature type="transmembrane region" description="Helical" evidence="9">
    <location>
        <begin position="247"/>
        <end position="264"/>
    </location>
</feature>
<keyword evidence="8 9" id="KW-0472">Membrane</keyword>
<keyword evidence="12" id="KW-1185">Reference proteome</keyword>
<feature type="transmembrane region" description="Helical" evidence="9">
    <location>
        <begin position="64"/>
        <end position="82"/>
    </location>
</feature>
<evidence type="ECO:0000256" key="5">
    <source>
        <dbReference type="ARBA" id="ARBA00022692"/>
    </source>
</evidence>
<feature type="transmembrane region" description="Helical" evidence="9">
    <location>
        <begin position="276"/>
        <end position="295"/>
    </location>
</feature>
<evidence type="ECO:0000256" key="8">
    <source>
        <dbReference type="ARBA" id="ARBA00023136"/>
    </source>
</evidence>
<keyword evidence="3" id="KW-0813">Transport</keyword>
<accession>A0ABN2WQV0</accession>
<dbReference type="PANTHER" id="PTHR43562:SF1">
    <property type="entry name" value="NA(+)_H(+) ANTIPORTER YJBQ-RELATED"/>
    <property type="match status" value="1"/>
</dbReference>
<evidence type="ECO:0000256" key="2">
    <source>
        <dbReference type="ARBA" id="ARBA00005551"/>
    </source>
</evidence>
<dbReference type="Proteomes" id="UP001500984">
    <property type="component" value="Unassembled WGS sequence"/>
</dbReference>
<dbReference type="InterPro" id="IPR006153">
    <property type="entry name" value="Cation/H_exchanger_TM"/>
</dbReference>
<protein>
    <submittedName>
        <fullName evidence="11">Cation:proton antiporter</fullName>
    </submittedName>
</protein>
<feature type="domain" description="Cation/H+ exchanger transmembrane" evidence="10">
    <location>
        <begin position="19"/>
        <end position="395"/>
    </location>
</feature>
<dbReference type="Gene3D" id="1.20.1530.20">
    <property type="match status" value="1"/>
</dbReference>
<gene>
    <name evidence="11" type="ORF">GCM10009823_17900</name>
</gene>
<feature type="transmembrane region" description="Helical" evidence="9">
    <location>
        <begin position="375"/>
        <end position="395"/>
    </location>
</feature>